<protein>
    <submittedName>
        <fullName evidence="7">Uncharacterized protein</fullName>
    </submittedName>
</protein>
<dbReference type="Pfam" id="PF06870">
    <property type="entry name" value="RNA_pol_I_A49"/>
    <property type="match status" value="1"/>
</dbReference>
<reference evidence="7" key="1">
    <citation type="journal article" date="2023" name="Mol. Phylogenet. Evol.">
        <title>Genome-scale phylogeny and comparative genomics of the fungal order Sordariales.</title>
        <authorList>
            <person name="Hensen N."/>
            <person name="Bonometti L."/>
            <person name="Westerberg I."/>
            <person name="Brannstrom I.O."/>
            <person name="Guillou S."/>
            <person name="Cros-Aarteil S."/>
            <person name="Calhoun S."/>
            <person name="Haridas S."/>
            <person name="Kuo A."/>
            <person name="Mondo S."/>
            <person name="Pangilinan J."/>
            <person name="Riley R."/>
            <person name="LaButti K."/>
            <person name="Andreopoulos B."/>
            <person name="Lipzen A."/>
            <person name="Chen C."/>
            <person name="Yan M."/>
            <person name="Daum C."/>
            <person name="Ng V."/>
            <person name="Clum A."/>
            <person name="Steindorff A."/>
            <person name="Ohm R.A."/>
            <person name="Martin F."/>
            <person name="Silar P."/>
            <person name="Natvig D.O."/>
            <person name="Lalanne C."/>
            <person name="Gautier V."/>
            <person name="Ament-Velasquez S.L."/>
            <person name="Kruys A."/>
            <person name="Hutchinson M.I."/>
            <person name="Powell A.J."/>
            <person name="Barry K."/>
            <person name="Miller A.N."/>
            <person name="Grigoriev I.V."/>
            <person name="Debuchy R."/>
            <person name="Gladieux P."/>
            <person name="Hiltunen Thoren M."/>
            <person name="Johannesson H."/>
        </authorList>
    </citation>
    <scope>NUCLEOTIDE SEQUENCE</scope>
    <source>
        <strain evidence="7">CBS 123565</strain>
    </source>
</reference>
<dbReference type="PANTHER" id="PTHR14440">
    <property type="entry name" value="DNA-DIRECTED RNA POLYMERASE I SUBUNIT RPA49"/>
    <property type="match status" value="1"/>
</dbReference>
<comment type="similarity">
    <text evidence="2">Belongs to the eukaryotic RPA49/POLR1E RNA polymerase subunit family.</text>
</comment>
<keyword evidence="5" id="KW-0539">Nucleus</keyword>
<name>A0AAN6ZH81_9PEZI</name>
<keyword evidence="4" id="KW-0804">Transcription</keyword>
<evidence type="ECO:0000313" key="8">
    <source>
        <dbReference type="Proteomes" id="UP001304895"/>
    </source>
</evidence>
<evidence type="ECO:0000256" key="1">
    <source>
        <dbReference type="ARBA" id="ARBA00004604"/>
    </source>
</evidence>
<dbReference type="GO" id="GO:0003677">
    <property type="term" value="F:DNA binding"/>
    <property type="evidence" value="ECO:0007669"/>
    <property type="project" value="InterPro"/>
</dbReference>
<feature type="region of interest" description="Disordered" evidence="6">
    <location>
        <begin position="23"/>
        <end position="73"/>
    </location>
</feature>
<evidence type="ECO:0000256" key="3">
    <source>
        <dbReference type="ARBA" id="ARBA00022478"/>
    </source>
</evidence>
<evidence type="ECO:0000256" key="5">
    <source>
        <dbReference type="ARBA" id="ARBA00023242"/>
    </source>
</evidence>
<keyword evidence="3" id="KW-0240">DNA-directed RNA polymerase</keyword>
<dbReference type="GO" id="GO:0000428">
    <property type="term" value="C:DNA-directed RNA polymerase complex"/>
    <property type="evidence" value="ECO:0007669"/>
    <property type="project" value="UniProtKB-KW"/>
</dbReference>
<dbReference type="EMBL" id="MU853401">
    <property type="protein sequence ID" value="KAK4138322.1"/>
    <property type="molecule type" value="Genomic_DNA"/>
</dbReference>
<dbReference type="GO" id="GO:0005730">
    <property type="term" value="C:nucleolus"/>
    <property type="evidence" value="ECO:0007669"/>
    <property type="project" value="UniProtKB-SubCell"/>
</dbReference>
<sequence>MPHPDDQYYYGYQATNPLLKLKQPSQRDEASHFQVAEFANQPHITMPDPSTKKRGRAGGEAPQPKKKKVDFQEEPAIATSFSVTKLRKPQVPPVVALTPGISLPESLAFDVYEKAEQPAPKRRKNGGAPPPSEMALHSSAHRSIDYTAREERFKSVDTLLNHFLAIIDPLSGEIEVVQAKKMVVRGTVRSKQAPPEAMEVGLGQPTFSEMRMQLGEAFGTKKSKKAIQAVAEDAMLAARFAGKLGDEDRALVHTIKDSSHHMATREELQAAVDSARPIPRGNYDADEIQDVYDPAEIIGAEVLNAIPIMDWQEKVRNQEPVEVASRFVANRINRVASNEDATQRLKLMRYLLWVLIFWFNTSPARERGTLNVGKRDRLREVLAPAPEVVIENIRRKFSDSGMMRKHHVDLLMTHCCVFASIVDNFEVNTLDLREDLKLEQKQLNQYFLEIGARLKKSKAGDNINHIAKLALPLQFPKMRMPPKQRR</sequence>
<dbReference type="Proteomes" id="UP001304895">
    <property type="component" value="Unassembled WGS sequence"/>
</dbReference>
<keyword evidence="8" id="KW-1185">Reference proteome</keyword>
<evidence type="ECO:0000256" key="4">
    <source>
        <dbReference type="ARBA" id="ARBA00023163"/>
    </source>
</evidence>
<reference evidence="7" key="2">
    <citation type="submission" date="2023-05" db="EMBL/GenBank/DDBJ databases">
        <authorList>
            <consortium name="Lawrence Berkeley National Laboratory"/>
            <person name="Steindorff A."/>
            <person name="Hensen N."/>
            <person name="Bonometti L."/>
            <person name="Westerberg I."/>
            <person name="Brannstrom I.O."/>
            <person name="Guillou S."/>
            <person name="Cros-Aarteil S."/>
            <person name="Calhoun S."/>
            <person name="Haridas S."/>
            <person name="Kuo A."/>
            <person name="Mondo S."/>
            <person name="Pangilinan J."/>
            <person name="Riley R."/>
            <person name="Labutti K."/>
            <person name="Andreopoulos B."/>
            <person name="Lipzen A."/>
            <person name="Chen C."/>
            <person name="Yanf M."/>
            <person name="Daum C."/>
            <person name="Ng V."/>
            <person name="Clum A."/>
            <person name="Ohm R."/>
            <person name="Martin F."/>
            <person name="Silar P."/>
            <person name="Natvig D."/>
            <person name="Lalanne C."/>
            <person name="Gautier V."/>
            <person name="Ament-Velasquez S.L."/>
            <person name="Kruys A."/>
            <person name="Hutchinson M.I."/>
            <person name="Powell A.J."/>
            <person name="Barry K."/>
            <person name="Miller A.N."/>
            <person name="Grigoriev I.V."/>
            <person name="Debuchy R."/>
            <person name="Gladieux P."/>
            <person name="Thoren M.H."/>
            <person name="Johannesson H."/>
        </authorList>
    </citation>
    <scope>NUCLEOTIDE SEQUENCE</scope>
    <source>
        <strain evidence="7">CBS 123565</strain>
    </source>
</reference>
<accession>A0AAN6ZH81</accession>
<gene>
    <name evidence="7" type="ORF">BT67DRAFT_430963</name>
</gene>
<organism evidence="7 8">
    <name type="scientific">Trichocladium antarcticum</name>
    <dbReference type="NCBI Taxonomy" id="1450529"/>
    <lineage>
        <taxon>Eukaryota</taxon>
        <taxon>Fungi</taxon>
        <taxon>Dikarya</taxon>
        <taxon>Ascomycota</taxon>
        <taxon>Pezizomycotina</taxon>
        <taxon>Sordariomycetes</taxon>
        <taxon>Sordariomycetidae</taxon>
        <taxon>Sordariales</taxon>
        <taxon>Chaetomiaceae</taxon>
        <taxon>Trichocladium</taxon>
    </lineage>
</organism>
<dbReference type="InterPro" id="IPR009668">
    <property type="entry name" value="RNA_pol-assoc_fac_A49-like"/>
</dbReference>
<evidence type="ECO:0000256" key="2">
    <source>
        <dbReference type="ARBA" id="ARBA00009430"/>
    </source>
</evidence>
<dbReference type="GO" id="GO:0006351">
    <property type="term" value="P:DNA-templated transcription"/>
    <property type="evidence" value="ECO:0007669"/>
    <property type="project" value="InterPro"/>
</dbReference>
<evidence type="ECO:0000313" key="7">
    <source>
        <dbReference type="EMBL" id="KAK4138322.1"/>
    </source>
</evidence>
<comment type="caution">
    <text evidence="7">The sequence shown here is derived from an EMBL/GenBank/DDBJ whole genome shotgun (WGS) entry which is preliminary data.</text>
</comment>
<comment type="subcellular location">
    <subcellularLocation>
        <location evidence="1">Nucleus</location>
        <location evidence="1">Nucleolus</location>
    </subcellularLocation>
</comment>
<feature type="region of interest" description="Disordered" evidence="6">
    <location>
        <begin position="115"/>
        <end position="139"/>
    </location>
</feature>
<evidence type="ECO:0000256" key="6">
    <source>
        <dbReference type="SAM" id="MobiDB-lite"/>
    </source>
</evidence>
<dbReference type="AlphaFoldDB" id="A0AAN6ZH81"/>
<proteinExistence type="inferred from homology"/>